<keyword evidence="5" id="KW-1185">Reference proteome</keyword>
<protein>
    <submittedName>
        <fullName evidence="4">Sorbitol dehydrogenase</fullName>
    </submittedName>
</protein>
<dbReference type="InterPro" id="IPR036291">
    <property type="entry name" value="NAD(P)-bd_dom_sf"/>
</dbReference>
<dbReference type="AlphaFoldDB" id="A0A437PHK4"/>
<dbReference type="Gene3D" id="3.90.180.10">
    <property type="entry name" value="Medium-chain alcohol dehydrogenases, catalytic domain"/>
    <property type="match status" value="1"/>
</dbReference>
<dbReference type="Pfam" id="PF00107">
    <property type="entry name" value="ADH_zinc_N"/>
    <property type="match status" value="1"/>
</dbReference>
<reference evidence="4 5" key="1">
    <citation type="submission" date="2019-01" db="EMBL/GenBank/DDBJ databases">
        <authorList>
            <person name="Chen W.-M."/>
        </authorList>
    </citation>
    <scope>NUCLEOTIDE SEQUENCE [LARGE SCALE GENOMIC DNA]</scope>
    <source>
        <strain evidence="4 5">TER-1</strain>
    </source>
</reference>
<keyword evidence="1" id="KW-0560">Oxidoreductase</keyword>
<dbReference type="PANTHER" id="PTHR43401">
    <property type="entry name" value="L-THREONINE 3-DEHYDROGENASE"/>
    <property type="match status" value="1"/>
</dbReference>
<dbReference type="OrthoDB" id="9773078at2"/>
<feature type="domain" description="Alcohol dehydrogenase-like C-terminal" evidence="2">
    <location>
        <begin position="203"/>
        <end position="335"/>
    </location>
</feature>
<comment type="caution">
    <text evidence="4">The sequence shown here is derived from an EMBL/GenBank/DDBJ whole genome shotgun (WGS) entry which is preliminary data.</text>
</comment>
<dbReference type="Pfam" id="PF08240">
    <property type="entry name" value="ADH_N"/>
    <property type="match status" value="1"/>
</dbReference>
<dbReference type="SUPFAM" id="SSF50129">
    <property type="entry name" value="GroES-like"/>
    <property type="match status" value="1"/>
</dbReference>
<evidence type="ECO:0000259" key="3">
    <source>
        <dbReference type="Pfam" id="PF08240"/>
    </source>
</evidence>
<dbReference type="SUPFAM" id="SSF51735">
    <property type="entry name" value="NAD(P)-binding Rossmann-fold domains"/>
    <property type="match status" value="1"/>
</dbReference>
<dbReference type="GO" id="GO:0016491">
    <property type="term" value="F:oxidoreductase activity"/>
    <property type="evidence" value="ECO:0007669"/>
    <property type="project" value="UniProtKB-KW"/>
</dbReference>
<dbReference type="InterPro" id="IPR011032">
    <property type="entry name" value="GroES-like_sf"/>
</dbReference>
<dbReference type="PANTHER" id="PTHR43401:SF2">
    <property type="entry name" value="L-THREONINE 3-DEHYDROGENASE"/>
    <property type="match status" value="1"/>
</dbReference>
<dbReference type="InterPro" id="IPR013154">
    <property type="entry name" value="ADH-like_N"/>
</dbReference>
<name>A0A437PHK4_9HYPH</name>
<evidence type="ECO:0000256" key="1">
    <source>
        <dbReference type="ARBA" id="ARBA00023002"/>
    </source>
</evidence>
<feature type="domain" description="Alcohol dehydrogenase-like N-terminal" evidence="3">
    <location>
        <begin position="32"/>
        <end position="150"/>
    </location>
</feature>
<accession>A0A437PHK4</accession>
<organism evidence="4 5">
    <name type="scientific">Methylobacterium oryzihabitans</name>
    <dbReference type="NCBI Taxonomy" id="2499852"/>
    <lineage>
        <taxon>Bacteria</taxon>
        <taxon>Pseudomonadati</taxon>
        <taxon>Pseudomonadota</taxon>
        <taxon>Alphaproteobacteria</taxon>
        <taxon>Hyphomicrobiales</taxon>
        <taxon>Methylobacteriaceae</taxon>
        <taxon>Methylobacterium</taxon>
    </lineage>
</organism>
<dbReference type="Proteomes" id="UP000286997">
    <property type="component" value="Unassembled WGS sequence"/>
</dbReference>
<gene>
    <name evidence="4" type="ORF">EOE48_01505</name>
</gene>
<sequence length="385" mass="41953">MTKPEIRVATFAGPGAEPVIRSVPWPEVPRKAALIKVGACGVCGTDQHILKGHWPKPLPWPFTLGHEIGGVIVEKGDEFTADFMEKPLAVGSKVMIPPLMPCGQCYYCVHYPEQANKCLTPVYYGRYLGFDKAPHLWGGWAEYVYVDLDMLPGTKVYKLPDDMSLRLGALSEPLTSCIRAFNRATRAGGFKWGDTVVIQGSGPIGILAVAAAQEMGAGRVICVGAPEEPRLALARRFGAEATVDITELKTPEERIARVREIVGGFGADLVMDCSGHPSAGPEGIEFLRDGGTYVEMGQFTDAGKIETSWHRICSKDLNVLGSWAFTGNDLPLGVDMLYRARDKYPWLDMQTIYPFTEEGVSRAVADAMAMKTVKSTIVPFPELVA</sequence>
<dbReference type="InterPro" id="IPR013149">
    <property type="entry name" value="ADH-like_C"/>
</dbReference>
<dbReference type="CDD" id="cd08231">
    <property type="entry name" value="MDR_TM0436_like"/>
    <property type="match status" value="1"/>
</dbReference>
<evidence type="ECO:0000313" key="5">
    <source>
        <dbReference type="Proteomes" id="UP000286997"/>
    </source>
</evidence>
<evidence type="ECO:0000313" key="4">
    <source>
        <dbReference type="EMBL" id="RVU21750.1"/>
    </source>
</evidence>
<dbReference type="Gene3D" id="3.40.50.720">
    <property type="entry name" value="NAD(P)-binding Rossmann-like Domain"/>
    <property type="match status" value="1"/>
</dbReference>
<dbReference type="EMBL" id="SACP01000001">
    <property type="protein sequence ID" value="RVU21750.1"/>
    <property type="molecule type" value="Genomic_DNA"/>
</dbReference>
<proteinExistence type="predicted"/>
<dbReference type="RefSeq" id="WP_127726993.1">
    <property type="nucleotide sequence ID" value="NZ_SACP01000001.1"/>
</dbReference>
<evidence type="ECO:0000259" key="2">
    <source>
        <dbReference type="Pfam" id="PF00107"/>
    </source>
</evidence>
<dbReference type="InterPro" id="IPR050129">
    <property type="entry name" value="Zn_alcohol_dh"/>
</dbReference>